<evidence type="ECO:0000256" key="6">
    <source>
        <dbReference type="ARBA" id="ARBA00022737"/>
    </source>
</evidence>
<feature type="transmembrane region" description="Helical" evidence="13">
    <location>
        <begin position="831"/>
        <end position="855"/>
    </location>
</feature>
<evidence type="ECO:0000256" key="11">
    <source>
        <dbReference type="ARBA" id="ARBA00023180"/>
    </source>
</evidence>
<feature type="domain" description="Cadherin" evidence="14">
    <location>
        <begin position="359"/>
        <end position="454"/>
    </location>
</feature>
<dbReference type="AlphaFoldDB" id="A0A8C5SY46"/>
<dbReference type="FunFam" id="2.60.40.60:FF:000002">
    <property type="entry name" value="Protocadherin alpha 2"/>
    <property type="match status" value="1"/>
</dbReference>
<evidence type="ECO:0000313" key="15">
    <source>
        <dbReference type="Ensembl" id="ENSLLTP00000022345.1"/>
    </source>
</evidence>
<dbReference type="SUPFAM" id="SSF49313">
    <property type="entry name" value="Cadherin-like"/>
    <property type="match status" value="7"/>
</dbReference>
<feature type="domain" description="Cadherin" evidence="14">
    <location>
        <begin position="616"/>
        <end position="706"/>
    </location>
</feature>
<evidence type="ECO:0000256" key="3">
    <source>
        <dbReference type="ARBA" id="ARBA00022475"/>
    </source>
</evidence>
<dbReference type="PROSITE" id="PS00232">
    <property type="entry name" value="CADHERIN_1"/>
    <property type="match status" value="4"/>
</dbReference>
<dbReference type="Pfam" id="PF08266">
    <property type="entry name" value="Cadherin_2"/>
    <property type="match status" value="1"/>
</dbReference>
<evidence type="ECO:0000256" key="10">
    <source>
        <dbReference type="ARBA" id="ARBA00023136"/>
    </source>
</evidence>
<gene>
    <name evidence="15" type="primary">PCDHGC5</name>
</gene>
<feature type="domain" description="Cadherin" evidence="14">
    <location>
        <begin position="455"/>
        <end position="564"/>
    </location>
</feature>
<evidence type="ECO:0000256" key="12">
    <source>
        <dbReference type="PROSITE-ProRule" id="PRU00043"/>
    </source>
</evidence>
<feature type="domain" description="Cadherin" evidence="14">
    <location>
        <begin position="142"/>
        <end position="242"/>
    </location>
</feature>
<dbReference type="GeneTree" id="ENSGT00940000162232"/>
<accession>A0A8C5SY46</accession>
<keyword evidence="9 13" id="KW-1133">Transmembrane helix</keyword>
<protein>
    <submittedName>
        <fullName evidence="15">Protocadherin gamma subfamily C, 5</fullName>
    </submittedName>
</protein>
<dbReference type="GO" id="GO:0005509">
    <property type="term" value="F:calcium ion binding"/>
    <property type="evidence" value="ECO:0007669"/>
    <property type="project" value="UniProtKB-UniRule"/>
</dbReference>
<evidence type="ECO:0000256" key="5">
    <source>
        <dbReference type="ARBA" id="ARBA00022729"/>
    </source>
</evidence>
<dbReference type="FunFam" id="2.60.40.60:FF:000006">
    <property type="entry name" value="Protocadherin alpha 2"/>
    <property type="match status" value="1"/>
</dbReference>
<dbReference type="InterPro" id="IPR015919">
    <property type="entry name" value="Cadherin-like_sf"/>
</dbReference>
<evidence type="ECO:0000313" key="16">
    <source>
        <dbReference type="Proteomes" id="UP000694406"/>
    </source>
</evidence>
<evidence type="ECO:0000256" key="9">
    <source>
        <dbReference type="ARBA" id="ARBA00022989"/>
    </source>
</evidence>
<dbReference type="FunFam" id="2.60.40.60:FF:000092">
    <property type="entry name" value="Protocadherin 8"/>
    <property type="match status" value="1"/>
</dbReference>
<dbReference type="GO" id="GO:0005886">
    <property type="term" value="C:plasma membrane"/>
    <property type="evidence" value="ECO:0007669"/>
    <property type="project" value="UniProtKB-SubCell"/>
</dbReference>
<dbReference type="InterPro" id="IPR050174">
    <property type="entry name" value="Protocadherin/Cadherin-CA"/>
</dbReference>
<evidence type="ECO:0000256" key="8">
    <source>
        <dbReference type="ARBA" id="ARBA00022889"/>
    </source>
</evidence>
<feature type="domain" description="Cadherin" evidence="14">
    <location>
        <begin position="713"/>
        <end position="831"/>
    </location>
</feature>
<proteinExistence type="predicted"/>
<evidence type="ECO:0000256" key="13">
    <source>
        <dbReference type="SAM" id="Phobius"/>
    </source>
</evidence>
<keyword evidence="5" id="KW-0732">Signal</keyword>
<dbReference type="SMART" id="SM00112">
    <property type="entry name" value="CA"/>
    <property type="match status" value="7"/>
</dbReference>
<reference evidence="15" key="1">
    <citation type="submission" date="2025-08" db="UniProtKB">
        <authorList>
            <consortium name="Ensembl"/>
        </authorList>
    </citation>
    <scope>IDENTIFICATION</scope>
</reference>
<dbReference type="CDD" id="cd11304">
    <property type="entry name" value="Cadherin_repeat"/>
    <property type="match status" value="7"/>
</dbReference>
<comment type="subcellular location">
    <subcellularLocation>
        <location evidence="2">Cell membrane</location>
        <topology evidence="2">Single-pass type I membrane protein</topology>
    </subcellularLocation>
</comment>
<keyword evidence="3" id="KW-1003">Cell membrane</keyword>
<evidence type="ECO:0000256" key="2">
    <source>
        <dbReference type="ARBA" id="ARBA00004251"/>
    </source>
</evidence>
<organism evidence="15 16">
    <name type="scientific">Laticauda laticaudata</name>
    <name type="common">Blue-ringed sea krait</name>
    <name type="synonym">Blue-lipped sea krait</name>
    <dbReference type="NCBI Taxonomy" id="8630"/>
    <lineage>
        <taxon>Eukaryota</taxon>
        <taxon>Metazoa</taxon>
        <taxon>Chordata</taxon>
        <taxon>Craniata</taxon>
        <taxon>Vertebrata</taxon>
        <taxon>Euteleostomi</taxon>
        <taxon>Lepidosauria</taxon>
        <taxon>Squamata</taxon>
        <taxon>Bifurcata</taxon>
        <taxon>Unidentata</taxon>
        <taxon>Episquamata</taxon>
        <taxon>Toxicofera</taxon>
        <taxon>Serpentes</taxon>
        <taxon>Colubroidea</taxon>
        <taxon>Elapidae</taxon>
        <taxon>Laticaudinae</taxon>
        <taxon>Laticauda</taxon>
    </lineage>
</organism>
<keyword evidence="10 13" id="KW-0472">Membrane</keyword>
<dbReference type="FunFam" id="2.60.40.60:FF:000018">
    <property type="entry name" value="Protocadherin gamma c3"/>
    <property type="match status" value="1"/>
</dbReference>
<keyword evidence="6" id="KW-0677">Repeat</keyword>
<dbReference type="PANTHER" id="PTHR24028:SF349">
    <property type="entry name" value="PROTOCADHERIN GAMMA-C5"/>
    <property type="match status" value="1"/>
</dbReference>
<comment type="function">
    <text evidence="1">Potential calcium-dependent cell-adhesion protein. May be involved in the establishment and maintenance of specific neuronal connections in the brain.</text>
</comment>
<feature type="domain" description="Cadherin" evidence="14">
    <location>
        <begin position="243"/>
        <end position="350"/>
    </location>
</feature>
<dbReference type="FunFam" id="2.60.40.60:FF:000004">
    <property type="entry name" value="Protocadherin 1 gamma 2"/>
    <property type="match status" value="2"/>
</dbReference>
<dbReference type="PRINTS" id="PR00205">
    <property type="entry name" value="CADHERIN"/>
</dbReference>
<dbReference type="Ensembl" id="ENSLLTT00000023173.1">
    <property type="protein sequence ID" value="ENSLLTP00000022345.1"/>
    <property type="gene ID" value="ENSLLTG00000016627.1"/>
</dbReference>
<dbReference type="Proteomes" id="UP000694406">
    <property type="component" value="Unplaced"/>
</dbReference>
<feature type="domain" description="Cadherin" evidence="14">
    <location>
        <begin position="27"/>
        <end position="133"/>
    </location>
</feature>
<keyword evidence="16" id="KW-1185">Reference proteome</keyword>
<dbReference type="Pfam" id="PF00028">
    <property type="entry name" value="Cadherin"/>
    <property type="match status" value="5"/>
</dbReference>
<evidence type="ECO:0000259" key="14">
    <source>
        <dbReference type="PROSITE" id="PS50268"/>
    </source>
</evidence>
<evidence type="ECO:0000256" key="4">
    <source>
        <dbReference type="ARBA" id="ARBA00022692"/>
    </source>
</evidence>
<dbReference type="InterPro" id="IPR020894">
    <property type="entry name" value="Cadherin_CS"/>
</dbReference>
<dbReference type="InterPro" id="IPR013164">
    <property type="entry name" value="Cadherin_N"/>
</dbReference>
<keyword evidence="4 13" id="KW-0812">Transmembrane</keyword>
<sequence length="922" mass="101737">MEPQLSWQLSCKWQVLGLFLLFNWVLITGQIRYSVVEESKLGTMVGEVAHDLGLTLADLSSRRLWLGSEESKRYFAINLDSGTLMVNEKIDRETLCGASSLCILPVQVVIENPLELFHLEVEILDLNDNSPNFITPWLVLRVAESAAGGSRLPLESAHDADVGTNAVSAYQLSPNPHFILDIKNVKDGKLLPELVLDQPLDREKQSEHQLILTAYDGGDPVLSGTSRLTIVVLDNNDNEPTFDLPVYKIHFLENIPVGSLIFKLNATDPDADSNGEIQYSFGIHTSDSIQTLFGLDPHTGEIYIQGIVDFEESQFYELHIRARDKGIPQMEGHCVIQIEVEDENDHFPDILLTSLVNPLPENIPLETVVGLFSVRDQDSGVNGKVSLQIPMSLPFKIKSFENHFSLITHERLDRETVSQYIIKLTAQDSGIPPLSRDLTILLNISDINDNAPSFSQHLYNSFLKENDPPGSLLCTVSASDPDEGDNSRLTYSVAGNQVQDAHISSFIYINPDNGNIYAKHSFDYEILQVLQILVIVQDAGTPILSSSVTVFLFILDQNDNAPVVLYPVTGQQLSALQRIPLLAPVGYVITKVTAVDADSGHNAWLSYSLLPQSTNVSATDADKDQNSQLSYIVLSSPGQELIEDLTSFISINPTNGEVFAESSFDYECNNHFQFQVEACDGGSPSLCNRVMVHVYLLDQNDNAPKVQFPFTEKDSVVQFRIPRSTMAKALITKIIAVDLDSGQNAWLSYHLKQATDLTLFSISLHSGEMRTLRIIQDLDDPTQELVIVVKDSGELSMSTSVTVIIFLEESTSEVFLGLSARSVESERPPTLTLYLIICLAAISTIMLIALVALGLSPGDAMIGVQVATSGPPVRGYRSCFSPVSDISEFVFMKPNLTLRAASCSNLTEASFFHKVRIFLNLA</sequence>
<keyword evidence="8" id="KW-0130">Cell adhesion</keyword>
<evidence type="ECO:0000256" key="7">
    <source>
        <dbReference type="ARBA" id="ARBA00022837"/>
    </source>
</evidence>
<dbReference type="Gene3D" id="2.60.40.60">
    <property type="entry name" value="Cadherins"/>
    <property type="match status" value="8"/>
</dbReference>
<dbReference type="PANTHER" id="PTHR24028">
    <property type="entry name" value="CADHERIN-87A"/>
    <property type="match status" value="1"/>
</dbReference>
<dbReference type="GO" id="GO:0007156">
    <property type="term" value="P:homophilic cell adhesion via plasma membrane adhesion molecules"/>
    <property type="evidence" value="ECO:0007669"/>
    <property type="project" value="InterPro"/>
</dbReference>
<evidence type="ECO:0000256" key="1">
    <source>
        <dbReference type="ARBA" id="ARBA00003436"/>
    </source>
</evidence>
<dbReference type="FunFam" id="2.60.40.60:FF:000001">
    <property type="entry name" value="Protocadherin alpha 2"/>
    <property type="match status" value="1"/>
</dbReference>
<keyword evidence="11" id="KW-0325">Glycoprotein</keyword>
<dbReference type="PROSITE" id="PS50268">
    <property type="entry name" value="CADHERIN_2"/>
    <property type="match status" value="7"/>
</dbReference>
<dbReference type="InterPro" id="IPR002126">
    <property type="entry name" value="Cadherin-like_dom"/>
</dbReference>
<dbReference type="FunFam" id="2.60.40.60:FF:000129">
    <property type="entry name" value="protocadherin alpha-C2 isoform X1"/>
    <property type="match status" value="1"/>
</dbReference>
<reference evidence="15" key="2">
    <citation type="submission" date="2025-09" db="UniProtKB">
        <authorList>
            <consortium name="Ensembl"/>
        </authorList>
    </citation>
    <scope>IDENTIFICATION</scope>
</reference>
<keyword evidence="7 12" id="KW-0106">Calcium</keyword>
<name>A0A8C5SY46_LATLA</name>